<dbReference type="AlphaFoldDB" id="A0AAW6YL19"/>
<proteinExistence type="predicted"/>
<dbReference type="RefSeq" id="WP_231729921.1">
    <property type="nucleotide sequence ID" value="NZ_CABHMV010000111.1"/>
</dbReference>
<name>A0AAW6YL19_9STRE</name>
<dbReference type="EMBL" id="JASOPU010000006">
    <property type="protein sequence ID" value="MDK7293169.1"/>
    <property type="molecule type" value="Genomic_DNA"/>
</dbReference>
<sequence>MVNVKKHGFNLEEELWIGLWVGYVTELLDTPWSGCFATSTAFFKTTKLVEDNKKSLQRYRQRILFLF</sequence>
<dbReference type="Proteomes" id="UP001237917">
    <property type="component" value="Unassembled WGS sequence"/>
</dbReference>
<protein>
    <submittedName>
        <fullName evidence="1">Uncharacterized protein</fullName>
    </submittedName>
</protein>
<comment type="caution">
    <text evidence="1">The sequence shown here is derived from an EMBL/GenBank/DDBJ whole genome shotgun (WGS) entry which is preliminary data.</text>
</comment>
<evidence type="ECO:0000313" key="1">
    <source>
        <dbReference type="EMBL" id="MDK7293169.1"/>
    </source>
</evidence>
<accession>A0AAW6YL19</accession>
<organism evidence="1 2">
    <name type="scientific">Streptococcus pasteurianus</name>
    <dbReference type="NCBI Taxonomy" id="197614"/>
    <lineage>
        <taxon>Bacteria</taxon>
        <taxon>Bacillati</taxon>
        <taxon>Bacillota</taxon>
        <taxon>Bacilli</taxon>
        <taxon>Lactobacillales</taxon>
        <taxon>Streptococcaceae</taxon>
        <taxon>Streptococcus</taxon>
    </lineage>
</organism>
<evidence type="ECO:0000313" key="2">
    <source>
        <dbReference type="Proteomes" id="UP001237917"/>
    </source>
</evidence>
<reference evidence="1" key="1">
    <citation type="submission" date="2023-05" db="EMBL/GenBank/DDBJ databases">
        <title>Cataloging the Phylogenetic Diversity of Human Bladder Bacteria.</title>
        <authorList>
            <person name="Du J."/>
        </authorList>
    </citation>
    <scope>NUCLEOTIDE SEQUENCE</scope>
    <source>
        <strain evidence="1">UMB0765</strain>
    </source>
</reference>
<gene>
    <name evidence="1" type="ORF">QP487_06835</name>
</gene>